<dbReference type="PROSITE" id="PS51192">
    <property type="entry name" value="HELICASE_ATP_BIND_1"/>
    <property type="match status" value="1"/>
</dbReference>
<dbReference type="InterPro" id="IPR027417">
    <property type="entry name" value="P-loop_NTPase"/>
</dbReference>
<evidence type="ECO:0000256" key="5">
    <source>
        <dbReference type="ARBA" id="ARBA00022806"/>
    </source>
</evidence>
<dbReference type="GO" id="GO:0016887">
    <property type="term" value="F:ATP hydrolysis activity"/>
    <property type="evidence" value="ECO:0007669"/>
    <property type="project" value="InterPro"/>
</dbReference>
<keyword evidence="12" id="KW-1185">Reference proteome</keyword>
<keyword evidence="5" id="KW-0347">Helicase</keyword>
<keyword evidence="6" id="KW-0067">ATP-binding</keyword>
<name>A0A0B7NCE8_9FUNG</name>
<comment type="similarity">
    <text evidence="2">Belongs to the SNF2/RAD54 helicase family.</text>
</comment>
<dbReference type="Proteomes" id="UP000054107">
    <property type="component" value="Unassembled WGS sequence"/>
</dbReference>
<dbReference type="Gene3D" id="3.40.50.300">
    <property type="entry name" value="P-loop containing nucleotide triphosphate hydrolases"/>
    <property type="match status" value="1"/>
</dbReference>
<dbReference type="AlphaFoldDB" id="A0A0B7NCE8"/>
<dbReference type="InterPro" id="IPR000330">
    <property type="entry name" value="SNF2_N"/>
</dbReference>
<evidence type="ECO:0000259" key="9">
    <source>
        <dbReference type="PROSITE" id="PS51192"/>
    </source>
</evidence>
<comment type="subcellular location">
    <subcellularLocation>
        <location evidence="1">Nucleus</location>
    </subcellularLocation>
</comment>
<keyword evidence="8" id="KW-0539">Nucleus</keyword>
<evidence type="ECO:0000256" key="8">
    <source>
        <dbReference type="ARBA" id="ARBA00023242"/>
    </source>
</evidence>
<dbReference type="Pfam" id="PF00176">
    <property type="entry name" value="SNF2-rel_dom"/>
    <property type="match status" value="1"/>
</dbReference>
<keyword evidence="4" id="KW-0378">Hydrolase</keyword>
<evidence type="ECO:0000256" key="3">
    <source>
        <dbReference type="ARBA" id="ARBA00022741"/>
    </source>
</evidence>
<dbReference type="GO" id="GO:0005634">
    <property type="term" value="C:nucleus"/>
    <property type="evidence" value="ECO:0007669"/>
    <property type="project" value="UniProtKB-SubCell"/>
</dbReference>
<evidence type="ECO:0000256" key="1">
    <source>
        <dbReference type="ARBA" id="ARBA00004123"/>
    </source>
</evidence>
<protein>
    <submittedName>
        <fullName evidence="11">Uncharacterized protein</fullName>
    </submittedName>
</protein>
<dbReference type="Gene3D" id="3.40.50.10810">
    <property type="entry name" value="Tandem AAA-ATPase domain"/>
    <property type="match status" value="1"/>
</dbReference>
<accession>A0A0B7NCE8</accession>
<dbReference type="InterPro" id="IPR044574">
    <property type="entry name" value="ARIP4-like"/>
</dbReference>
<dbReference type="InterPro" id="IPR001650">
    <property type="entry name" value="Helicase_C-like"/>
</dbReference>
<dbReference type="CDD" id="cd18793">
    <property type="entry name" value="SF2_C_SNF"/>
    <property type="match status" value="1"/>
</dbReference>
<evidence type="ECO:0000256" key="6">
    <source>
        <dbReference type="ARBA" id="ARBA00022840"/>
    </source>
</evidence>
<dbReference type="EMBL" id="LN728907">
    <property type="protein sequence ID" value="CEP13053.1"/>
    <property type="molecule type" value="Genomic_DNA"/>
</dbReference>
<dbReference type="PROSITE" id="PS51194">
    <property type="entry name" value="HELICASE_CTER"/>
    <property type="match status" value="1"/>
</dbReference>
<evidence type="ECO:0000313" key="11">
    <source>
        <dbReference type="EMBL" id="CEP13053.1"/>
    </source>
</evidence>
<dbReference type="InterPro" id="IPR014001">
    <property type="entry name" value="Helicase_ATP-bd"/>
</dbReference>
<evidence type="ECO:0000256" key="7">
    <source>
        <dbReference type="ARBA" id="ARBA00023125"/>
    </source>
</evidence>
<dbReference type="InterPro" id="IPR038718">
    <property type="entry name" value="SNF2-like_sf"/>
</dbReference>
<keyword evidence="7" id="KW-0238">DNA-binding</keyword>
<reference evidence="11 12" key="1">
    <citation type="submission" date="2014-09" db="EMBL/GenBank/DDBJ databases">
        <authorList>
            <person name="Ellenberger Sabrina"/>
        </authorList>
    </citation>
    <scope>NUCLEOTIDE SEQUENCE [LARGE SCALE GENOMIC DNA]</scope>
    <source>
        <strain evidence="11 12">CBS 412.66</strain>
    </source>
</reference>
<organism evidence="11 12">
    <name type="scientific">Parasitella parasitica</name>
    <dbReference type="NCBI Taxonomy" id="35722"/>
    <lineage>
        <taxon>Eukaryota</taxon>
        <taxon>Fungi</taxon>
        <taxon>Fungi incertae sedis</taxon>
        <taxon>Mucoromycota</taxon>
        <taxon>Mucoromycotina</taxon>
        <taxon>Mucoromycetes</taxon>
        <taxon>Mucorales</taxon>
        <taxon>Mucorineae</taxon>
        <taxon>Mucoraceae</taxon>
        <taxon>Parasitella</taxon>
    </lineage>
</organism>
<dbReference type="InterPro" id="IPR049730">
    <property type="entry name" value="SNF2/RAD54-like_C"/>
</dbReference>
<dbReference type="PANTHER" id="PTHR45797:SF1">
    <property type="entry name" value="HELICASE ARIP4"/>
    <property type="match status" value="1"/>
</dbReference>
<evidence type="ECO:0000256" key="4">
    <source>
        <dbReference type="ARBA" id="ARBA00022801"/>
    </source>
</evidence>
<dbReference type="SUPFAM" id="SSF52540">
    <property type="entry name" value="P-loop containing nucleoside triphosphate hydrolases"/>
    <property type="match status" value="2"/>
</dbReference>
<dbReference type="GO" id="GO:0003677">
    <property type="term" value="F:DNA binding"/>
    <property type="evidence" value="ECO:0007669"/>
    <property type="project" value="UniProtKB-KW"/>
</dbReference>
<dbReference type="OrthoDB" id="2020972at2759"/>
<dbReference type="Pfam" id="PF00271">
    <property type="entry name" value="Helicase_C"/>
    <property type="match status" value="1"/>
</dbReference>
<evidence type="ECO:0000313" key="12">
    <source>
        <dbReference type="Proteomes" id="UP000054107"/>
    </source>
</evidence>
<sequence length="854" mass="98577">MYSQRLKSSQVYPDVADSVLRSIYIPVISQSVRDQYVRPDSIHMYIPPEINYESDEENIREAAREKLKNKYKDMRIEKVTRRLKNATGQVKYAVIWKNSPTEEVKITTTRTQKSNLTLFILGLNRCQTSARISHQEVIHIDDEDEDHYQNLATISAMNNIDFVLDAKYRTVLKAHQFEGLQFMWNRVYKKRQGCLLAHSMGLGKTLQIIALLTSMYQHLKKYPSTKFPTGNRVLIIAPLITLTNWVNEFSKWSTSDLQNIIGDVFNIVEVGTKVSDRMRYLKFWYTHGGVMLINYDLYRALLSRKDDNDKEEFFKMLVNPGADVIILDEGHLIKNSTTHISALINQVRTRTRICLTGYPLQNRLFEYYQMIDFIAPSLLGSPDMFKSYFANVIEKCYTDSSKNIKHQAAMKMYVLQILTDNVTHRRDESVLLHYLPAKTEYIVRFKMNSVQFEGYEKLVEATFVDSPLVGLLVLRAMCNHPKIFQSVSMETIRSHTECNLHLLLQLLKRRQERHRIEKLKRGLHKDNENEEELPPVNDDEIMEEICSIPAGAVDGALQIQENLDGDIVEDNEEDAFEKWLNDDGFHFAIDYLENNDIESWTASGKMSFIVDLVRECQTIKDKVVLVSHSITCLDYIQKLLPVFGAKQCRIDGGTPGPVRQDIVDKFQNDDSFGVMLLSAKAAAIGINLTAANRIVLVDQDWNPLHDEQSIGRLFRYGQKKPVFVYRLLTASTVEERIFTQSIHKRSISRRVIDNKASLAISKLDLTNYYLPPSKNVPLFNLDFTSEDIKKDEVSYSILRQNVTCISKFETHDQSLVNAGDELALFTISDPNDRKIAKNEALHFMHEWKNKHHLS</sequence>
<evidence type="ECO:0000259" key="10">
    <source>
        <dbReference type="PROSITE" id="PS51194"/>
    </source>
</evidence>
<proteinExistence type="inferred from homology"/>
<feature type="domain" description="Helicase ATP-binding" evidence="9">
    <location>
        <begin position="185"/>
        <end position="377"/>
    </location>
</feature>
<dbReference type="STRING" id="35722.A0A0B7NCE8"/>
<dbReference type="PANTHER" id="PTHR45797">
    <property type="entry name" value="RAD54-LIKE"/>
    <property type="match status" value="1"/>
</dbReference>
<dbReference type="GO" id="GO:0005524">
    <property type="term" value="F:ATP binding"/>
    <property type="evidence" value="ECO:0007669"/>
    <property type="project" value="UniProtKB-KW"/>
</dbReference>
<dbReference type="GO" id="GO:0004386">
    <property type="term" value="F:helicase activity"/>
    <property type="evidence" value="ECO:0007669"/>
    <property type="project" value="UniProtKB-KW"/>
</dbReference>
<dbReference type="SMART" id="SM00487">
    <property type="entry name" value="DEXDc"/>
    <property type="match status" value="1"/>
</dbReference>
<feature type="domain" description="Helicase C-terminal" evidence="10">
    <location>
        <begin position="611"/>
        <end position="766"/>
    </location>
</feature>
<keyword evidence="3" id="KW-0547">Nucleotide-binding</keyword>
<evidence type="ECO:0000256" key="2">
    <source>
        <dbReference type="ARBA" id="ARBA00007025"/>
    </source>
</evidence>
<gene>
    <name evidence="11" type="primary">PARPA_07077.1 scaffold 25346</name>
</gene>
<dbReference type="SMART" id="SM00490">
    <property type="entry name" value="HELICc"/>
    <property type="match status" value="1"/>
</dbReference>